<dbReference type="EMBL" id="GBXM01092562">
    <property type="protein sequence ID" value="JAH16015.1"/>
    <property type="molecule type" value="Transcribed_RNA"/>
</dbReference>
<protein>
    <submittedName>
        <fullName evidence="1">Uncharacterized protein</fullName>
    </submittedName>
</protein>
<evidence type="ECO:0000313" key="1">
    <source>
        <dbReference type="EMBL" id="JAH16015.1"/>
    </source>
</evidence>
<sequence length="29" mass="3626">MQNWNRSMWFVTLTHRERGVVSRCLMHYS</sequence>
<name>A0A0E9QI41_ANGAN</name>
<dbReference type="AlphaFoldDB" id="A0A0E9QI41"/>
<accession>A0A0E9QI41</accession>
<reference evidence="1" key="1">
    <citation type="submission" date="2014-11" db="EMBL/GenBank/DDBJ databases">
        <authorList>
            <person name="Amaro Gonzalez C."/>
        </authorList>
    </citation>
    <scope>NUCLEOTIDE SEQUENCE</scope>
</reference>
<proteinExistence type="predicted"/>
<reference evidence="1" key="2">
    <citation type="journal article" date="2015" name="Fish Shellfish Immunol.">
        <title>Early steps in the European eel (Anguilla anguilla)-Vibrio vulnificus interaction in the gills: Role of the RtxA13 toxin.</title>
        <authorList>
            <person name="Callol A."/>
            <person name="Pajuelo D."/>
            <person name="Ebbesson L."/>
            <person name="Teles M."/>
            <person name="MacKenzie S."/>
            <person name="Amaro C."/>
        </authorList>
    </citation>
    <scope>NUCLEOTIDE SEQUENCE</scope>
</reference>
<organism evidence="1">
    <name type="scientific">Anguilla anguilla</name>
    <name type="common">European freshwater eel</name>
    <name type="synonym">Muraena anguilla</name>
    <dbReference type="NCBI Taxonomy" id="7936"/>
    <lineage>
        <taxon>Eukaryota</taxon>
        <taxon>Metazoa</taxon>
        <taxon>Chordata</taxon>
        <taxon>Craniata</taxon>
        <taxon>Vertebrata</taxon>
        <taxon>Euteleostomi</taxon>
        <taxon>Actinopterygii</taxon>
        <taxon>Neopterygii</taxon>
        <taxon>Teleostei</taxon>
        <taxon>Anguilliformes</taxon>
        <taxon>Anguillidae</taxon>
        <taxon>Anguilla</taxon>
    </lineage>
</organism>